<evidence type="ECO:0000256" key="1">
    <source>
        <dbReference type="ARBA" id="ARBA00022553"/>
    </source>
</evidence>
<dbReference type="Pfam" id="PF00512">
    <property type="entry name" value="HisKA"/>
    <property type="match status" value="1"/>
</dbReference>
<keyword evidence="4 10" id="KW-0418">Kinase</keyword>
<evidence type="ECO:0000313" key="10">
    <source>
        <dbReference type="EMBL" id="ABX12085.1"/>
    </source>
</evidence>
<dbReference type="InterPro" id="IPR003661">
    <property type="entry name" value="HisK_dim/P_dom"/>
</dbReference>
<sequence>MNENSTLTENVFFKQSHILLMLILTLVFFTGLYQLRPFLDDSQFSWITIPTYTILPALLSGYAFVLAIRLYKQQNFQAKAFLVFAIGSLSWFIAELIWLMYEQVWMRDPFPSEADIFYIAAYPLITLFLFILLKPIFKSISKNAWLFSIALSFSLFIPSILVAYDDIQGDEVFAVSIALAYPAMSSVQLVPALLGLFYLGKKAANFSWILFLFGIIVYSISDTFFLFAELDGSYYDGHPVDLLYVYSYVLLIFALLVRWKFANQPTEKNQEMFFSEHVKFETITKFGIPLTLAIIAMVIFIIMIQAIFIQSNEQISLFNIVIGIVGMLSVFTAMIVILNKNLTKLVHIRTEELEEQKSNLENLVEEKTQEILKQERLSAIGELSGRLAHDLRNPLSIMKLSVELLKKQPSDRTFSDADVQKRLDLIDKSITRISHQVDDVLGYVRNSPLRLANSSVHELLKTSIEKINVPSNVKIIISEKDVNINCDPVKIDAVFINFLINSIQALSDNGGKITIDISETDDKVKLEFSDSGPGIPEDIIDNVFEPLFTTKQKGTGLGLASCKNIVELHQGTISVKNNPTTFTIEMPKLLSQDNKIET</sequence>
<feature type="transmembrane region" description="Helical" evidence="8">
    <location>
        <begin position="116"/>
        <end position="133"/>
    </location>
</feature>
<dbReference type="SMART" id="SM00388">
    <property type="entry name" value="HisKA"/>
    <property type="match status" value="1"/>
</dbReference>
<evidence type="ECO:0000256" key="8">
    <source>
        <dbReference type="SAM" id="Phobius"/>
    </source>
</evidence>
<name>A9A1W4_NITMS</name>
<dbReference type="Gene3D" id="1.10.287.130">
    <property type="match status" value="1"/>
</dbReference>
<evidence type="ECO:0000256" key="3">
    <source>
        <dbReference type="ARBA" id="ARBA00022741"/>
    </source>
</evidence>
<feature type="transmembrane region" description="Helical" evidence="8">
    <location>
        <begin position="176"/>
        <end position="199"/>
    </location>
</feature>
<dbReference type="InParanoid" id="A9A1W4"/>
<keyword evidence="5" id="KW-0067">ATP-binding</keyword>
<keyword evidence="8" id="KW-1133">Transmembrane helix</keyword>
<feature type="domain" description="Histidine kinase" evidence="9">
    <location>
        <begin position="386"/>
        <end position="590"/>
    </location>
</feature>
<dbReference type="GeneID" id="5773455"/>
<dbReference type="EnsemblBacteria" id="ABX12085">
    <property type="protein sequence ID" value="ABX12085"/>
    <property type="gene ID" value="Nmar_0189"/>
</dbReference>
<dbReference type="STRING" id="436308.Nmar_0189"/>
<dbReference type="GO" id="GO:0005524">
    <property type="term" value="F:ATP binding"/>
    <property type="evidence" value="ECO:0007669"/>
    <property type="project" value="UniProtKB-KW"/>
</dbReference>
<dbReference type="RefSeq" id="WP_012214572.1">
    <property type="nucleotide sequence ID" value="NC_010085.1"/>
</dbReference>
<dbReference type="AlphaFoldDB" id="A9A1W4"/>
<dbReference type="GO" id="GO:0007165">
    <property type="term" value="P:signal transduction"/>
    <property type="evidence" value="ECO:0000318"/>
    <property type="project" value="GO_Central"/>
</dbReference>
<feature type="transmembrane region" description="Helical" evidence="8">
    <location>
        <begin position="47"/>
        <end position="68"/>
    </location>
</feature>
<protein>
    <submittedName>
        <fullName evidence="10">Histidine kinase</fullName>
    </submittedName>
</protein>
<feature type="transmembrane region" description="Helical" evidence="8">
    <location>
        <begin position="18"/>
        <end position="35"/>
    </location>
</feature>
<keyword evidence="7" id="KW-0175">Coiled coil</keyword>
<evidence type="ECO:0000256" key="4">
    <source>
        <dbReference type="ARBA" id="ARBA00022777"/>
    </source>
</evidence>
<proteinExistence type="predicted"/>
<feature type="transmembrane region" description="Helical" evidence="8">
    <location>
        <begin position="206"/>
        <end position="228"/>
    </location>
</feature>
<dbReference type="Proteomes" id="UP000000792">
    <property type="component" value="Chromosome"/>
</dbReference>
<dbReference type="SUPFAM" id="SSF47384">
    <property type="entry name" value="Homodimeric domain of signal transducing histidine kinase"/>
    <property type="match status" value="1"/>
</dbReference>
<dbReference type="InterPro" id="IPR003594">
    <property type="entry name" value="HATPase_dom"/>
</dbReference>
<evidence type="ECO:0000259" key="9">
    <source>
        <dbReference type="PROSITE" id="PS50109"/>
    </source>
</evidence>
<keyword evidence="1" id="KW-0597">Phosphoprotein</keyword>
<evidence type="ECO:0000256" key="6">
    <source>
        <dbReference type="ARBA" id="ARBA00023012"/>
    </source>
</evidence>
<dbReference type="OrthoDB" id="8127at2157"/>
<keyword evidence="6" id="KW-0902">Two-component regulatory system</keyword>
<organism evidence="10 11">
    <name type="scientific">Nitrosopumilus maritimus (strain SCM1)</name>
    <dbReference type="NCBI Taxonomy" id="436308"/>
    <lineage>
        <taxon>Archaea</taxon>
        <taxon>Nitrososphaerota</taxon>
        <taxon>Nitrososphaeria</taxon>
        <taxon>Nitrosopumilales</taxon>
        <taxon>Nitrosopumilaceae</taxon>
        <taxon>Nitrosopumilus</taxon>
    </lineage>
</organism>
<dbReference type="KEGG" id="nmr:Nmar_0189"/>
<feature type="transmembrane region" description="Helical" evidence="8">
    <location>
        <begin position="80"/>
        <end position="101"/>
    </location>
</feature>
<dbReference type="Gene3D" id="3.30.565.10">
    <property type="entry name" value="Histidine kinase-like ATPase, C-terminal domain"/>
    <property type="match status" value="1"/>
</dbReference>
<dbReference type="HOGENOM" id="CLU_504001_0_0_2"/>
<dbReference type="Pfam" id="PF02518">
    <property type="entry name" value="HATPase_c"/>
    <property type="match status" value="1"/>
</dbReference>
<keyword evidence="2" id="KW-0808">Transferase</keyword>
<dbReference type="GO" id="GO:0000155">
    <property type="term" value="F:phosphorelay sensor kinase activity"/>
    <property type="evidence" value="ECO:0000318"/>
    <property type="project" value="GO_Central"/>
</dbReference>
<evidence type="ECO:0000256" key="5">
    <source>
        <dbReference type="ARBA" id="ARBA00022840"/>
    </source>
</evidence>
<feature type="transmembrane region" description="Helical" evidence="8">
    <location>
        <begin position="243"/>
        <end position="261"/>
    </location>
</feature>
<dbReference type="SMART" id="SM00387">
    <property type="entry name" value="HATPase_c"/>
    <property type="match status" value="1"/>
</dbReference>
<dbReference type="InterPro" id="IPR036097">
    <property type="entry name" value="HisK_dim/P_sf"/>
</dbReference>
<evidence type="ECO:0000256" key="7">
    <source>
        <dbReference type="SAM" id="Coils"/>
    </source>
</evidence>
<evidence type="ECO:0000256" key="2">
    <source>
        <dbReference type="ARBA" id="ARBA00022679"/>
    </source>
</evidence>
<evidence type="ECO:0000313" key="11">
    <source>
        <dbReference type="Proteomes" id="UP000000792"/>
    </source>
</evidence>
<dbReference type="EMBL" id="CP000866">
    <property type="protein sequence ID" value="ABX12085.1"/>
    <property type="molecule type" value="Genomic_DNA"/>
</dbReference>
<dbReference type="GO" id="GO:0005737">
    <property type="term" value="C:cytoplasm"/>
    <property type="evidence" value="ECO:0000318"/>
    <property type="project" value="GO_Central"/>
</dbReference>
<dbReference type="InterPro" id="IPR036890">
    <property type="entry name" value="HATPase_C_sf"/>
</dbReference>
<keyword evidence="8" id="KW-0472">Membrane</keyword>
<feature type="transmembrane region" description="Helical" evidence="8">
    <location>
        <begin position="315"/>
        <end position="338"/>
    </location>
</feature>
<gene>
    <name evidence="10" type="ordered locus">Nmar_0189</name>
</gene>
<dbReference type="PANTHER" id="PTHR43065:SF10">
    <property type="entry name" value="PEROXIDE STRESS-ACTIVATED HISTIDINE KINASE MAK3"/>
    <property type="match status" value="1"/>
</dbReference>
<keyword evidence="3" id="KW-0547">Nucleotide-binding</keyword>
<feature type="coiled-coil region" evidence="7">
    <location>
        <begin position="346"/>
        <end position="377"/>
    </location>
</feature>
<feature type="transmembrane region" description="Helical" evidence="8">
    <location>
        <begin position="145"/>
        <end position="164"/>
    </location>
</feature>
<dbReference type="CDD" id="cd00082">
    <property type="entry name" value="HisKA"/>
    <property type="match status" value="1"/>
</dbReference>
<dbReference type="InterPro" id="IPR004358">
    <property type="entry name" value="Sig_transdc_His_kin-like_C"/>
</dbReference>
<dbReference type="InterPro" id="IPR005467">
    <property type="entry name" value="His_kinase_dom"/>
</dbReference>
<dbReference type="eggNOG" id="arCOG02358">
    <property type="taxonomic scope" value="Archaea"/>
</dbReference>
<dbReference type="PANTHER" id="PTHR43065">
    <property type="entry name" value="SENSOR HISTIDINE KINASE"/>
    <property type="match status" value="1"/>
</dbReference>
<dbReference type="PROSITE" id="PS50109">
    <property type="entry name" value="HIS_KIN"/>
    <property type="match status" value="1"/>
</dbReference>
<dbReference type="SUPFAM" id="SSF55874">
    <property type="entry name" value="ATPase domain of HSP90 chaperone/DNA topoisomerase II/histidine kinase"/>
    <property type="match status" value="1"/>
</dbReference>
<accession>A9A1W4</accession>
<keyword evidence="8" id="KW-0812">Transmembrane</keyword>
<dbReference type="PRINTS" id="PR00344">
    <property type="entry name" value="BCTRLSENSOR"/>
</dbReference>
<feature type="transmembrane region" description="Helical" evidence="8">
    <location>
        <begin position="282"/>
        <end position="309"/>
    </location>
</feature>
<reference evidence="10 11" key="1">
    <citation type="journal article" date="2010" name="Proc. Natl. Acad. Sci. U.S.A.">
        <title>Nitrosopumilus maritimus genome reveals unique mechanisms for nitrification and autotrophy in globally distributed marine crenarchaea.</title>
        <authorList>
            <person name="Walker C.B."/>
            <person name="de la Torre J.R."/>
            <person name="Klotz M.G."/>
            <person name="Urakawa H."/>
            <person name="Pinel N."/>
            <person name="Arp D.J."/>
            <person name="Brochier-Armanet C."/>
            <person name="Chain P.S."/>
            <person name="Chan P.P."/>
            <person name="Gollabgir A."/>
            <person name="Hemp J."/>
            <person name="Hugler M."/>
            <person name="Karr E.A."/>
            <person name="Konneke M."/>
            <person name="Shin M."/>
            <person name="Lawton T.J."/>
            <person name="Lowe T."/>
            <person name="Martens-Habbena W."/>
            <person name="Sayavedra-Soto L.A."/>
            <person name="Lang D."/>
            <person name="Sievert S.M."/>
            <person name="Rosenzweig A.C."/>
            <person name="Manning G."/>
            <person name="Stahl D.A."/>
        </authorList>
    </citation>
    <scope>NUCLEOTIDE SEQUENCE [LARGE SCALE GENOMIC DNA]</scope>
    <source>
        <strain evidence="10 11">SCM1</strain>
    </source>
</reference>
<keyword evidence="11" id="KW-1185">Reference proteome</keyword>